<dbReference type="EMBL" id="AAUJ02000001">
    <property type="protein sequence ID" value="EED68362.1"/>
    <property type="molecule type" value="Genomic_DNA"/>
</dbReference>
<evidence type="ECO:0000313" key="4">
    <source>
        <dbReference type="Proteomes" id="UP000003039"/>
    </source>
</evidence>
<dbReference type="Proteomes" id="UP000003039">
    <property type="component" value="Unassembled WGS sequence"/>
</dbReference>
<evidence type="ECO:0000256" key="1">
    <source>
        <dbReference type="SAM" id="MobiDB-lite"/>
    </source>
</evidence>
<reference evidence="2" key="2">
    <citation type="submission" date="2009-01" db="EMBL/GenBank/DDBJ databases">
        <authorList>
            <consortium name="US DOE Joint Genome Institute (JGI-PGF)"/>
            <person name="Lucas S."/>
            <person name="Copeland A."/>
            <person name="Lapidus A."/>
            <person name="Glavina del Rio T."/>
            <person name="Dalin E."/>
            <person name="Tice H."/>
            <person name="Bruce D."/>
            <person name="Goodwin L."/>
            <person name="Pitluck S."/>
            <person name="LaButti K.M."/>
            <person name="Lowry S."/>
            <person name="Sun H."/>
            <person name="Larimer F."/>
            <person name="Land M.L."/>
            <person name="Hauser L."/>
            <person name="Kjelleberg S."/>
            <person name="Cook A."/>
            <person name="Knepper T.P."/>
            <person name="Fischer K."/>
            <person name="Schleheck D."/>
            <person name="Richardson P."/>
        </authorList>
    </citation>
    <scope>NUCLEOTIDE SEQUENCE</scope>
    <source>
        <strain evidence="2">KF-1</strain>
    </source>
</reference>
<evidence type="ECO:0000313" key="2">
    <source>
        <dbReference type="EMBL" id="EED68362.1"/>
    </source>
</evidence>
<protein>
    <submittedName>
        <fullName evidence="2">Uncharacterized protein</fullName>
    </submittedName>
</protein>
<dbReference type="AlphaFoldDB" id="B7X1R9"/>
<comment type="caution">
    <text evidence="2">The sequence shown here is derived from an EMBL/GenBank/DDBJ whole genome shotgun (WGS) entry which is preliminary data.</text>
</comment>
<feature type="compositionally biased region" description="Basic and acidic residues" evidence="1">
    <location>
        <begin position="85"/>
        <end position="94"/>
    </location>
</feature>
<sequence length="94" mass="10397">MENENSEKLGDKPLRDRLEDLTAAVGCLASALVRSGAVTEQQIRDEAIDMLRFIDAPQDQVEKFLPATLLLSRFSPPELGQPVPMKEDSQSSIQ</sequence>
<dbReference type="RefSeq" id="WP_003056760.1">
    <property type="nucleotide sequence ID" value="NZ_AAUJ02000001.1"/>
</dbReference>
<accession>B7X1R9</accession>
<organism evidence="2 4">
    <name type="scientific">Comamonas testosteroni (strain DSM 14576 / KF-1)</name>
    <name type="common">Pseudomonas testosteroni</name>
    <dbReference type="NCBI Taxonomy" id="399795"/>
    <lineage>
        <taxon>Bacteria</taxon>
        <taxon>Pseudomonadati</taxon>
        <taxon>Pseudomonadota</taxon>
        <taxon>Betaproteobacteria</taxon>
        <taxon>Burkholderiales</taxon>
        <taxon>Comamonadaceae</taxon>
        <taxon>Comamonas</taxon>
    </lineage>
</organism>
<evidence type="ECO:0000313" key="3">
    <source>
        <dbReference type="EMBL" id="EED68425.1"/>
    </source>
</evidence>
<gene>
    <name evidence="2" type="ORF">CtesDRAFT_PD3309</name>
    <name evidence="3" type="ORF">CtesDRAFT_PD3372</name>
</gene>
<reference evidence="2 4" key="1">
    <citation type="journal article" date="2004" name="Appl. Environ. Microbiol.">
        <title>Mineralization of individual congeners of linear alkylbenzenesulfonate by defined pairs of heterotrophic bacteria.</title>
        <authorList>
            <person name="Schleheck D."/>
            <person name="Knepper T.P."/>
            <person name="Fischer K."/>
            <person name="Cook A.M."/>
        </authorList>
    </citation>
    <scope>NUCLEOTIDE SEQUENCE [LARGE SCALE GENOMIC DNA]</scope>
    <source>
        <strain evidence="4">DSM 14576 / KF-1</strain>
        <strain evidence="2">KF-1</strain>
    </source>
</reference>
<feature type="region of interest" description="Disordered" evidence="1">
    <location>
        <begin position="74"/>
        <end position="94"/>
    </location>
</feature>
<proteinExistence type="predicted"/>
<dbReference type="EMBL" id="AAUJ02000001">
    <property type="protein sequence ID" value="EED68425.1"/>
    <property type="molecule type" value="Genomic_DNA"/>
</dbReference>
<name>B7X1R9_COMTK</name>